<dbReference type="EMBL" id="BSOO01000035">
    <property type="protein sequence ID" value="GLR48689.1"/>
    <property type="molecule type" value="Genomic_DNA"/>
</dbReference>
<evidence type="ECO:0000256" key="1">
    <source>
        <dbReference type="SAM" id="SignalP"/>
    </source>
</evidence>
<sequence length="180" mass="18325">MLRSLAAPALLGVISIALLSQPASADQLDAAASQRVRVHGTVDGACGMGNGGSADFGELGSGGQQANFKVSLRCNVPFVLKFSAERGALTNRDFPHGQGPYAGSLPYTLDIAIPARRPAPVMLTGMLRSADLLGSQSISSAGAIADQGMDVRVTLGRVDSSAGLLAGNYGETITVTLSPI</sequence>
<keyword evidence="1" id="KW-0732">Signal</keyword>
<reference evidence="3" key="1">
    <citation type="journal article" date="2019" name="Int. J. Syst. Evol. Microbiol.">
        <title>The Global Catalogue of Microorganisms (GCM) 10K type strain sequencing project: providing services to taxonomists for standard genome sequencing and annotation.</title>
        <authorList>
            <consortium name="The Broad Institute Genomics Platform"/>
            <consortium name="The Broad Institute Genome Sequencing Center for Infectious Disease"/>
            <person name="Wu L."/>
            <person name="Ma J."/>
        </authorList>
    </citation>
    <scope>NUCLEOTIDE SEQUENCE [LARGE SCALE GENOMIC DNA]</scope>
    <source>
        <strain evidence="3">NBRC 102146</strain>
    </source>
</reference>
<protein>
    <recommendedName>
        <fullName evidence="4">Spore coat protein U (SCPU) domain-containing protein</fullName>
    </recommendedName>
</protein>
<accession>A0ABQ5Z7D5</accession>
<dbReference type="Proteomes" id="UP001156703">
    <property type="component" value="Unassembled WGS sequence"/>
</dbReference>
<feature type="signal peptide" evidence="1">
    <location>
        <begin position="1"/>
        <end position="25"/>
    </location>
</feature>
<evidence type="ECO:0000313" key="3">
    <source>
        <dbReference type="Proteomes" id="UP001156703"/>
    </source>
</evidence>
<proteinExistence type="predicted"/>
<evidence type="ECO:0008006" key="4">
    <source>
        <dbReference type="Google" id="ProtNLM"/>
    </source>
</evidence>
<organism evidence="2 3">
    <name type="scientific">Sphingomonas astaxanthinifaciens DSM 22298</name>
    <dbReference type="NCBI Taxonomy" id="1123267"/>
    <lineage>
        <taxon>Bacteria</taxon>
        <taxon>Pseudomonadati</taxon>
        <taxon>Pseudomonadota</taxon>
        <taxon>Alphaproteobacteria</taxon>
        <taxon>Sphingomonadales</taxon>
        <taxon>Sphingomonadaceae</taxon>
        <taxon>Sphingomonas</taxon>
    </lineage>
</organism>
<comment type="caution">
    <text evidence="2">The sequence shown here is derived from an EMBL/GenBank/DDBJ whole genome shotgun (WGS) entry which is preliminary data.</text>
</comment>
<name>A0ABQ5Z7D5_9SPHN</name>
<evidence type="ECO:0000313" key="2">
    <source>
        <dbReference type="EMBL" id="GLR48689.1"/>
    </source>
</evidence>
<gene>
    <name evidence="2" type="ORF">GCM10007925_24080</name>
</gene>
<feature type="chain" id="PRO_5045990779" description="Spore coat protein U (SCPU) domain-containing protein" evidence="1">
    <location>
        <begin position="26"/>
        <end position="180"/>
    </location>
</feature>
<keyword evidence="3" id="KW-1185">Reference proteome</keyword>